<accession>A0AAW0PG96</accession>
<gene>
    <name evidence="1" type="ORF">WMY93_007398</name>
</gene>
<name>A0AAW0PG96_9GOBI</name>
<organism evidence="1 2">
    <name type="scientific">Mugilogobius chulae</name>
    <name type="common">yellowstripe goby</name>
    <dbReference type="NCBI Taxonomy" id="88201"/>
    <lineage>
        <taxon>Eukaryota</taxon>
        <taxon>Metazoa</taxon>
        <taxon>Chordata</taxon>
        <taxon>Craniata</taxon>
        <taxon>Vertebrata</taxon>
        <taxon>Euteleostomi</taxon>
        <taxon>Actinopterygii</taxon>
        <taxon>Neopterygii</taxon>
        <taxon>Teleostei</taxon>
        <taxon>Neoteleostei</taxon>
        <taxon>Acanthomorphata</taxon>
        <taxon>Gobiaria</taxon>
        <taxon>Gobiiformes</taxon>
        <taxon>Gobioidei</taxon>
        <taxon>Gobiidae</taxon>
        <taxon>Gobionellinae</taxon>
        <taxon>Mugilogobius</taxon>
    </lineage>
</organism>
<dbReference type="EMBL" id="JBBPFD010000005">
    <property type="protein sequence ID" value="KAK7925088.1"/>
    <property type="molecule type" value="Genomic_DNA"/>
</dbReference>
<dbReference type="InterPro" id="IPR027417">
    <property type="entry name" value="P-loop_NTPase"/>
</dbReference>
<evidence type="ECO:0000313" key="2">
    <source>
        <dbReference type="Proteomes" id="UP001460270"/>
    </source>
</evidence>
<dbReference type="Proteomes" id="UP001460270">
    <property type="component" value="Unassembled WGS sequence"/>
</dbReference>
<evidence type="ECO:0000313" key="1">
    <source>
        <dbReference type="EMBL" id="KAK7925088.1"/>
    </source>
</evidence>
<dbReference type="GO" id="GO:0006955">
    <property type="term" value="P:immune response"/>
    <property type="evidence" value="ECO:0007669"/>
    <property type="project" value="TreeGrafter"/>
</dbReference>
<dbReference type="PANTHER" id="PTHR14241">
    <property type="entry name" value="INTERFERON-INDUCED PROTEIN 44"/>
    <property type="match status" value="1"/>
</dbReference>
<dbReference type="PANTHER" id="PTHR14241:SF1">
    <property type="entry name" value="INTERFERON-INDUCED PROTEIN 44-RELATED"/>
    <property type="match status" value="1"/>
</dbReference>
<dbReference type="SUPFAM" id="SSF52540">
    <property type="entry name" value="P-loop containing nucleoside triphosphate hydrolases"/>
    <property type="match status" value="1"/>
</dbReference>
<keyword evidence="2" id="KW-1185">Reference proteome</keyword>
<reference evidence="2" key="1">
    <citation type="submission" date="2024-04" db="EMBL/GenBank/DDBJ databases">
        <title>Salinicola lusitanus LLJ914,a marine bacterium isolated from the Okinawa Trough.</title>
        <authorList>
            <person name="Li J."/>
        </authorList>
    </citation>
    <scope>NUCLEOTIDE SEQUENCE [LARGE SCALE GENOMIC DNA]</scope>
</reference>
<dbReference type="AlphaFoldDB" id="A0AAW0PG96"/>
<dbReference type="Gene3D" id="3.40.50.300">
    <property type="entry name" value="P-loop containing nucleotide triphosphate hydrolases"/>
    <property type="match status" value="1"/>
</dbReference>
<evidence type="ECO:0008006" key="3">
    <source>
        <dbReference type="Google" id="ProtNLM"/>
    </source>
</evidence>
<sequence>MGDFNINWEDRSARQKLKQITDKNNAELLQELTEYEPQNEEVKHLRVLVYGPVGAGKSSLINSIATALMGRMAIPAAANNTQADEGSFTVQFNPKSSISPSDALYNPNPKPDDKAHVLVLLLSANCPGTDPSVIQKMKEVREAARDLGIPQIAIGTHIDEMCEEIEKDLTNVYKSESLKKKMEIFSSEVGITVNCIMAVKNYSEEMKNNPDMDTLILTALKYMVDFGDDFIEEM</sequence>
<proteinExistence type="predicted"/>
<comment type="caution">
    <text evidence="1">The sequence shown here is derived from an EMBL/GenBank/DDBJ whole genome shotgun (WGS) entry which is preliminary data.</text>
</comment>
<protein>
    <recommendedName>
        <fullName evidence="3">G domain-containing protein</fullName>
    </recommendedName>
</protein>